<dbReference type="Proteomes" id="UP001139971">
    <property type="component" value="Unassembled WGS sequence"/>
</dbReference>
<evidence type="ECO:0000256" key="1">
    <source>
        <dbReference type="ARBA" id="ARBA00006484"/>
    </source>
</evidence>
<keyword evidence="5" id="KW-1185">Reference proteome</keyword>
<organism evidence="4 5">
    <name type="scientific">Tahibacter soli</name>
    <dbReference type="NCBI Taxonomy" id="2983605"/>
    <lineage>
        <taxon>Bacteria</taxon>
        <taxon>Pseudomonadati</taxon>
        <taxon>Pseudomonadota</taxon>
        <taxon>Gammaproteobacteria</taxon>
        <taxon>Lysobacterales</taxon>
        <taxon>Rhodanobacteraceae</taxon>
        <taxon>Tahibacter</taxon>
    </lineage>
</organism>
<name>A0A9X3YM25_9GAMM</name>
<feature type="domain" description="Ketoreductase" evidence="3">
    <location>
        <begin position="6"/>
        <end position="186"/>
    </location>
</feature>
<protein>
    <submittedName>
        <fullName evidence="4">SDR family NAD(P)-dependent oxidoreductase</fullName>
    </submittedName>
</protein>
<dbReference type="SUPFAM" id="SSF51735">
    <property type="entry name" value="NAD(P)-binding Rossmann-fold domains"/>
    <property type="match status" value="1"/>
</dbReference>
<dbReference type="InterPro" id="IPR002347">
    <property type="entry name" value="SDR_fam"/>
</dbReference>
<dbReference type="RefSeq" id="WP_263545421.1">
    <property type="nucleotide sequence ID" value="NZ_JAOVZO020000017.1"/>
</dbReference>
<dbReference type="EMBL" id="JAOVZO020000017">
    <property type="protein sequence ID" value="MDC8013208.1"/>
    <property type="molecule type" value="Genomic_DNA"/>
</dbReference>
<evidence type="ECO:0000313" key="5">
    <source>
        <dbReference type="Proteomes" id="UP001139971"/>
    </source>
</evidence>
<dbReference type="Pfam" id="PF13561">
    <property type="entry name" value="adh_short_C2"/>
    <property type="match status" value="1"/>
</dbReference>
<dbReference type="Gene3D" id="3.40.50.720">
    <property type="entry name" value="NAD(P)-binding Rossmann-like Domain"/>
    <property type="match status" value="1"/>
</dbReference>
<accession>A0A9X3YM25</accession>
<comment type="caution">
    <text evidence="4">The sequence shown here is derived from an EMBL/GenBank/DDBJ whole genome shotgun (WGS) entry which is preliminary data.</text>
</comment>
<dbReference type="PANTHER" id="PTHR42760:SF133">
    <property type="entry name" value="3-OXOACYL-[ACYL-CARRIER-PROTEIN] REDUCTASE"/>
    <property type="match status" value="1"/>
</dbReference>
<dbReference type="GO" id="GO:0016616">
    <property type="term" value="F:oxidoreductase activity, acting on the CH-OH group of donors, NAD or NADP as acceptor"/>
    <property type="evidence" value="ECO:0007669"/>
    <property type="project" value="TreeGrafter"/>
</dbReference>
<reference evidence="4" key="1">
    <citation type="submission" date="2023-02" db="EMBL/GenBank/DDBJ databases">
        <title>Tahibacter soli sp. nov. isolated from soil.</title>
        <authorList>
            <person name="Baek J.H."/>
            <person name="Lee J.K."/>
            <person name="Choi D.G."/>
            <person name="Jeon C.O."/>
        </authorList>
    </citation>
    <scope>NUCLEOTIDE SEQUENCE</scope>
    <source>
        <strain evidence="4">BL</strain>
    </source>
</reference>
<proteinExistence type="inferred from homology"/>
<dbReference type="AlphaFoldDB" id="A0A9X3YM25"/>
<dbReference type="GO" id="GO:0048038">
    <property type="term" value="F:quinone binding"/>
    <property type="evidence" value="ECO:0007669"/>
    <property type="project" value="TreeGrafter"/>
</dbReference>
<evidence type="ECO:0000313" key="4">
    <source>
        <dbReference type="EMBL" id="MDC8013208.1"/>
    </source>
</evidence>
<dbReference type="PRINTS" id="PR00081">
    <property type="entry name" value="GDHRDH"/>
</dbReference>
<dbReference type="NCBIfam" id="NF005559">
    <property type="entry name" value="PRK07231.1"/>
    <property type="match status" value="1"/>
</dbReference>
<sequence length="247" mass="25812">MTLDGKVAWVTGASRGIGRGIALACAREGARVVVVARSVDHLAQTVDEIRAAGAPEPIALDYDIADPKRVGEAFGKVYKETGRLDVLVNNAGVMQDALLGMVSAAQIHETFSINVYAAIYHMQYAARLMARRKAGSIVNIASIIGRTGNAGQTVYGASKAAVIGATLSAAKELAPQGIRVNAIAPGFIETDMVRQLAPDKFAERLGGVRMGRIGTPDDVARATLYLASDASEYVTGQVLGVDGGMLV</sequence>
<evidence type="ECO:0000259" key="3">
    <source>
        <dbReference type="SMART" id="SM00822"/>
    </source>
</evidence>
<dbReference type="InterPro" id="IPR057326">
    <property type="entry name" value="KR_dom"/>
</dbReference>
<evidence type="ECO:0000256" key="2">
    <source>
        <dbReference type="ARBA" id="ARBA00023002"/>
    </source>
</evidence>
<dbReference type="GO" id="GO:0006633">
    <property type="term" value="P:fatty acid biosynthetic process"/>
    <property type="evidence" value="ECO:0007669"/>
    <property type="project" value="TreeGrafter"/>
</dbReference>
<dbReference type="PRINTS" id="PR00080">
    <property type="entry name" value="SDRFAMILY"/>
</dbReference>
<dbReference type="InterPro" id="IPR036291">
    <property type="entry name" value="NAD(P)-bd_dom_sf"/>
</dbReference>
<dbReference type="FunFam" id="3.40.50.720:FF:000084">
    <property type="entry name" value="Short-chain dehydrogenase reductase"/>
    <property type="match status" value="1"/>
</dbReference>
<dbReference type="SMART" id="SM00822">
    <property type="entry name" value="PKS_KR"/>
    <property type="match status" value="1"/>
</dbReference>
<gene>
    <name evidence="4" type="ORF">OD750_011730</name>
</gene>
<keyword evidence="2" id="KW-0560">Oxidoreductase</keyword>
<comment type="similarity">
    <text evidence="1">Belongs to the short-chain dehydrogenases/reductases (SDR) family.</text>
</comment>
<dbReference type="PANTHER" id="PTHR42760">
    <property type="entry name" value="SHORT-CHAIN DEHYDROGENASES/REDUCTASES FAMILY MEMBER"/>
    <property type="match status" value="1"/>
</dbReference>